<dbReference type="EMBL" id="BLZA01000030">
    <property type="protein sequence ID" value="GHJ88173.1"/>
    <property type="molecule type" value="Genomic_DNA"/>
</dbReference>
<feature type="region of interest" description="Disordered" evidence="1">
    <location>
        <begin position="22"/>
        <end position="58"/>
    </location>
</feature>
<gene>
    <name evidence="4" type="ORF">NliqN6_4575</name>
</gene>
<feature type="signal peptide" evidence="2">
    <location>
        <begin position="1"/>
        <end position="20"/>
    </location>
</feature>
<name>A0A8H3TWL0_9TREE</name>
<evidence type="ECO:0000313" key="5">
    <source>
        <dbReference type="Proteomes" id="UP000620104"/>
    </source>
</evidence>
<evidence type="ECO:0000256" key="2">
    <source>
        <dbReference type="SAM" id="SignalP"/>
    </source>
</evidence>
<accession>A0A8H3TWL0</accession>
<reference evidence="4" key="1">
    <citation type="submission" date="2020-07" db="EMBL/GenBank/DDBJ databases">
        <title>Draft Genome Sequence of a Deep-Sea Yeast, Naganishia (Cryptococcus) liquefaciens strain N6.</title>
        <authorList>
            <person name="Han Y.W."/>
            <person name="Kajitani R."/>
            <person name="Morimoto H."/>
            <person name="Parhat M."/>
            <person name="Tsubouchi H."/>
            <person name="Bakenova O."/>
            <person name="Ogata M."/>
            <person name="Argunhan B."/>
            <person name="Aoki R."/>
            <person name="Kajiwara S."/>
            <person name="Itoh T."/>
            <person name="Iwasaki H."/>
        </authorList>
    </citation>
    <scope>NUCLEOTIDE SEQUENCE</scope>
    <source>
        <strain evidence="4">N6</strain>
    </source>
</reference>
<feature type="compositionally biased region" description="Basic and acidic residues" evidence="1">
    <location>
        <begin position="48"/>
        <end position="58"/>
    </location>
</feature>
<feature type="domain" description="Apple" evidence="3">
    <location>
        <begin position="223"/>
        <end position="272"/>
    </location>
</feature>
<keyword evidence="5" id="KW-1185">Reference proteome</keyword>
<feature type="domain" description="Apple" evidence="3">
    <location>
        <begin position="111"/>
        <end position="138"/>
    </location>
</feature>
<sequence length="322" mass="34876">MHKSFAIVTLALALLQVTEAANTPTRISRSQTKQRMAQDNSRAAAPSPRDRQTNRKDIRARQELRLSPLYRRQQASAVPSLTCPATYNPTYAVARYPGIDILGGDSWPTPGPLYAGSENDCLNICLGIQGCLGYFYWAVNQGCYPKIELLPEVWSFDSVAARMEGSVTGLIGSCNAVNGAILPPFRSSCCDSPATFELPPVYDGQVCTPYVDAPLSVARMPNTDLFGYDIPADGTINVAEIYTESACIQTCVQTGGCEAYFWLPTDGACFLKGEGWGAYDFSTINAPALSTGSVTGILGTTCDDLRPRLTDEVYLRCCNNRA</sequence>
<dbReference type="OrthoDB" id="10539984at2759"/>
<evidence type="ECO:0000256" key="1">
    <source>
        <dbReference type="SAM" id="MobiDB-lite"/>
    </source>
</evidence>
<evidence type="ECO:0000313" key="4">
    <source>
        <dbReference type="EMBL" id="GHJ88173.1"/>
    </source>
</evidence>
<dbReference type="Pfam" id="PF14295">
    <property type="entry name" value="PAN_4"/>
    <property type="match status" value="2"/>
</dbReference>
<feature type="compositionally biased region" description="Polar residues" evidence="1">
    <location>
        <begin position="22"/>
        <end position="41"/>
    </location>
</feature>
<comment type="caution">
    <text evidence="4">The sequence shown here is derived from an EMBL/GenBank/DDBJ whole genome shotgun (WGS) entry which is preliminary data.</text>
</comment>
<organism evidence="4 5">
    <name type="scientific">Naganishia liquefaciens</name>
    <dbReference type="NCBI Taxonomy" id="104408"/>
    <lineage>
        <taxon>Eukaryota</taxon>
        <taxon>Fungi</taxon>
        <taxon>Dikarya</taxon>
        <taxon>Basidiomycota</taxon>
        <taxon>Agaricomycotina</taxon>
        <taxon>Tremellomycetes</taxon>
        <taxon>Filobasidiales</taxon>
        <taxon>Filobasidiaceae</taxon>
        <taxon>Naganishia</taxon>
    </lineage>
</organism>
<evidence type="ECO:0000259" key="3">
    <source>
        <dbReference type="Pfam" id="PF14295"/>
    </source>
</evidence>
<protein>
    <recommendedName>
        <fullName evidence="3">Apple domain-containing protein</fullName>
    </recommendedName>
</protein>
<dbReference type="InterPro" id="IPR003609">
    <property type="entry name" value="Pan_app"/>
</dbReference>
<dbReference type="Proteomes" id="UP000620104">
    <property type="component" value="Unassembled WGS sequence"/>
</dbReference>
<keyword evidence="2" id="KW-0732">Signal</keyword>
<feature type="chain" id="PRO_5034074688" description="Apple domain-containing protein" evidence="2">
    <location>
        <begin position="21"/>
        <end position="322"/>
    </location>
</feature>
<dbReference type="AlphaFoldDB" id="A0A8H3TWL0"/>
<proteinExistence type="predicted"/>